<gene>
    <name evidence="2" type="ORF">Hs30E_10900</name>
</gene>
<proteinExistence type="predicted"/>
<reference evidence="2 3" key="1">
    <citation type="submission" date="2020-02" db="EMBL/GenBank/DDBJ databases">
        <title>Draft genome sequence of Lactococcus sp. Hs30E4-3.</title>
        <authorList>
            <person name="Noda S."/>
            <person name="Yuki M."/>
            <person name="Ohkuma M."/>
        </authorList>
    </citation>
    <scope>NUCLEOTIDE SEQUENCE [LARGE SCALE GENOMIC DNA]</scope>
    <source>
        <strain evidence="2 3">Hs30E4-3</strain>
    </source>
</reference>
<dbReference type="RefSeq" id="WP_172208659.1">
    <property type="nucleotide sequence ID" value="NZ_BLLI01000027.1"/>
</dbReference>
<comment type="caution">
    <text evidence="2">The sequence shown here is derived from an EMBL/GenBank/DDBJ whole genome shotgun (WGS) entry which is preliminary data.</text>
</comment>
<evidence type="ECO:0000313" key="2">
    <source>
        <dbReference type="EMBL" id="GFH42539.1"/>
    </source>
</evidence>
<dbReference type="Pfam" id="PF07693">
    <property type="entry name" value="KAP_NTPase"/>
    <property type="match status" value="1"/>
</dbReference>
<dbReference type="Gene3D" id="3.40.50.300">
    <property type="entry name" value="P-loop containing nucleotide triphosphate hydrolases"/>
    <property type="match status" value="1"/>
</dbReference>
<organism evidence="2 3">
    <name type="scientific">Pseudolactococcus hodotermopsidis</name>
    <dbReference type="NCBI Taxonomy" id="2709157"/>
    <lineage>
        <taxon>Bacteria</taxon>
        <taxon>Bacillati</taxon>
        <taxon>Bacillota</taxon>
        <taxon>Bacilli</taxon>
        <taxon>Lactobacillales</taxon>
        <taxon>Streptococcaceae</taxon>
        <taxon>Pseudolactococcus</taxon>
    </lineage>
</organism>
<accession>A0A6A0BAU4</accession>
<name>A0A6A0BAU4_9LACT</name>
<protein>
    <recommendedName>
        <fullName evidence="1">KAP NTPase domain-containing protein</fullName>
    </recommendedName>
</protein>
<keyword evidence="3" id="KW-1185">Reference proteome</keyword>
<evidence type="ECO:0000259" key="1">
    <source>
        <dbReference type="Pfam" id="PF07693"/>
    </source>
</evidence>
<evidence type="ECO:0000313" key="3">
    <source>
        <dbReference type="Proteomes" id="UP000480303"/>
    </source>
</evidence>
<dbReference type="SUPFAM" id="SSF52540">
    <property type="entry name" value="P-loop containing nucleoside triphosphate hydrolases"/>
    <property type="match status" value="1"/>
</dbReference>
<dbReference type="Proteomes" id="UP000480303">
    <property type="component" value="Unassembled WGS sequence"/>
</dbReference>
<feature type="domain" description="KAP NTPase" evidence="1">
    <location>
        <begin position="10"/>
        <end position="79"/>
    </location>
</feature>
<dbReference type="EMBL" id="BLLI01000027">
    <property type="protein sequence ID" value="GFH42539.1"/>
    <property type="molecule type" value="Genomic_DNA"/>
</dbReference>
<dbReference type="AlphaFoldDB" id="A0A6A0BAU4"/>
<dbReference type="InterPro" id="IPR027417">
    <property type="entry name" value="P-loop_NTPase"/>
</dbReference>
<sequence>MRSTDINNFLKEYIAEPTSGSLLIDGEWGIGKTYFINDFVKEFEKEQNNFKIIKISLFGITSIEELSNKINTSLLTKIGKVVDTGKNLLGELFESKLGIDISIIDFGSLLSATNKDKNKTYKCILIFDDLERCSIDIKEILGYINNLNENYEQKVVVIANVAELKDREANFRTYKEKVFSFIFNFEPDFENSALNILKTKFSGFSVLQGHQDDIVATFQSKKHTNLRTVINLSNKINRLVPKPYKKC</sequence>
<dbReference type="InterPro" id="IPR011646">
    <property type="entry name" value="KAP_P-loop"/>
</dbReference>